<gene>
    <name evidence="3" type="ORF">V5R04_11010</name>
</gene>
<proteinExistence type="predicted"/>
<keyword evidence="2" id="KW-0472">Membrane</keyword>
<protein>
    <recommendedName>
        <fullName evidence="4">Serine/threonine protein kinase</fullName>
    </recommendedName>
</protein>
<keyword evidence="2" id="KW-0812">Transmembrane</keyword>
<reference evidence="3" key="1">
    <citation type="submission" date="2024-02" db="EMBL/GenBank/DDBJ databases">
        <title>Tomenella chthoni gen. nov. sp. nov., a member of the family Jonesiaceae isolated from bat guano.</title>
        <authorList>
            <person name="Miller S.L."/>
            <person name="King J."/>
            <person name="Sankaranarayanan K."/>
            <person name="Lawson P.A."/>
        </authorList>
    </citation>
    <scope>NUCLEOTIDE SEQUENCE</scope>
    <source>
        <strain evidence="3">BS-20</strain>
    </source>
</reference>
<dbReference type="EMBL" id="CP146203">
    <property type="protein sequence ID" value="XBH20754.1"/>
    <property type="molecule type" value="Genomic_DNA"/>
</dbReference>
<feature type="compositionally biased region" description="Basic and acidic residues" evidence="1">
    <location>
        <begin position="90"/>
        <end position="106"/>
    </location>
</feature>
<evidence type="ECO:0000313" key="3">
    <source>
        <dbReference type="EMBL" id="XBH20754.1"/>
    </source>
</evidence>
<sequence>MESKDRNSDSGPDNHHEWDEVVRPNQRPVVSQRTYWIRRIVALLILIAFITLVVIGVKALAKALSSGEEKPKSTGSEQAKQTPDPAATGTEKDSKETEKETDKDTDQGGTETEPAVDASGPQECDVTKLEMTVTAPSTQFSSAQTNQFSVITKYSGQEPCTIDAGPGNRPVTVFSGEDRIWSSADCDETGARVLVLANGVQDTAQMDWDMRRSEKSCTPDLAKAKPGTYRAVVTLGKTESEPYVFNVVD</sequence>
<feature type="region of interest" description="Disordered" evidence="1">
    <location>
        <begin position="1"/>
        <end position="20"/>
    </location>
</feature>
<accession>A0AAU7DTU9</accession>
<keyword evidence="2" id="KW-1133">Transmembrane helix</keyword>
<evidence type="ECO:0000256" key="2">
    <source>
        <dbReference type="SAM" id="Phobius"/>
    </source>
</evidence>
<dbReference type="AlphaFoldDB" id="A0AAU7DTU9"/>
<name>A0AAU7DTU9_9MICO</name>
<evidence type="ECO:0008006" key="4">
    <source>
        <dbReference type="Google" id="ProtNLM"/>
    </source>
</evidence>
<organism evidence="3">
    <name type="scientific">Jonesiaceae bacterium BS-20</name>
    <dbReference type="NCBI Taxonomy" id="3120821"/>
    <lineage>
        <taxon>Bacteria</taxon>
        <taxon>Bacillati</taxon>
        <taxon>Actinomycetota</taxon>
        <taxon>Actinomycetes</taxon>
        <taxon>Micrococcales</taxon>
        <taxon>Jonesiaceae</taxon>
    </lineage>
</organism>
<feature type="region of interest" description="Disordered" evidence="1">
    <location>
        <begin position="66"/>
        <end position="123"/>
    </location>
</feature>
<feature type="transmembrane region" description="Helical" evidence="2">
    <location>
        <begin position="40"/>
        <end position="61"/>
    </location>
</feature>
<evidence type="ECO:0000256" key="1">
    <source>
        <dbReference type="SAM" id="MobiDB-lite"/>
    </source>
</evidence>